<feature type="transmembrane region" description="Helical" evidence="1">
    <location>
        <begin position="32"/>
        <end position="51"/>
    </location>
</feature>
<keyword evidence="1" id="KW-0472">Membrane</keyword>
<comment type="caution">
    <text evidence="2">The sequence shown here is derived from an EMBL/GenBank/DDBJ whole genome shotgun (WGS) entry which is preliminary data.</text>
</comment>
<feature type="transmembrane region" description="Helical" evidence="1">
    <location>
        <begin position="72"/>
        <end position="89"/>
    </location>
</feature>
<sequence length="140" mass="15549">MWEAVLLTISIPPAMLVVNLGSWRNFSLPEMHILLLLTPTVVFLPLSYTITKRLYEYREGQKGETGFGGVSGALNLVAAAPFLGISAGIETMLHPLFLRQGAIYIFRSFTMLPSLYLGWLLGNEINRFIHRKGGNILGID</sequence>
<organism evidence="2 3">
    <name type="scientific">Halorubrum glutamatedens</name>
    <dbReference type="NCBI Taxonomy" id="2707018"/>
    <lineage>
        <taxon>Archaea</taxon>
        <taxon>Methanobacteriati</taxon>
        <taxon>Methanobacteriota</taxon>
        <taxon>Stenosarchaea group</taxon>
        <taxon>Halobacteria</taxon>
        <taxon>Halobacteriales</taxon>
        <taxon>Haloferacaceae</taxon>
        <taxon>Halorubrum</taxon>
    </lineage>
</organism>
<dbReference type="AlphaFoldDB" id="A0ABD5QN13"/>
<dbReference type="EMBL" id="JBHSKV010000001">
    <property type="protein sequence ID" value="MFC5133522.1"/>
    <property type="molecule type" value="Genomic_DNA"/>
</dbReference>
<feature type="transmembrane region" description="Helical" evidence="1">
    <location>
        <begin position="101"/>
        <end position="122"/>
    </location>
</feature>
<name>A0ABD5QN13_9EURY</name>
<protein>
    <submittedName>
        <fullName evidence="2">Uncharacterized protein</fullName>
    </submittedName>
</protein>
<keyword evidence="1" id="KW-1133">Transmembrane helix</keyword>
<accession>A0ABD5QN13</accession>
<gene>
    <name evidence="2" type="ORF">ACFPJA_02100</name>
</gene>
<evidence type="ECO:0000313" key="3">
    <source>
        <dbReference type="Proteomes" id="UP001596145"/>
    </source>
</evidence>
<evidence type="ECO:0000256" key="1">
    <source>
        <dbReference type="SAM" id="Phobius"/>
    </source>
</evidence>
<reference evidence="2 3" key="1">
    <citation type="journal article" date="2019" name="Int. J. Syst. Evol. Microbiol.">
        <title>The Global Catalogue of Microorganisms (GCM) 10K type strain sequencing project: providing services to taxonomists for standard genome sequencing and annotation.</title>
        <authorList>
            <consortium name="The Broad Institute Genomics Platform"/>
            <consortium name="The Broad Institute Genome Sequencing Center for Infectious Disease"/>
            <person name="Wu L."/>
            <person name="Ma J."/>
        </authorList>
    </citation>
    <scope>NUCLEOTIDE SEQUENCE [LARGE SCALE GENOMIC DNA]</scope>
    <source>
        <strain evidence="2 3">CGMCC 1.16026</strain>
    </source>
</reference>
<keyword evidence="3" id="KW-1185">Reference proteome</keyword>
<evidence type="ECO:0000313" key="2">
    <source>
        <dbReference type="EMBL" id="MFC5133522.1"/>
    </source>
</evidence>
<dbReference type="Proteomes" id="UP001596145">
    <property type="component" value="Unassembled WGS sequence"/>
</dbReference>
<dbReference type="RefSeq" id="WP_136516457.1">
    <property type="nucleotide sequence ID" value="NZ_JBHSKV010000001.1"/>
</dbReference>
<keyword evidence="1" id="KW-0812">Transmembrane</keyword>
<proteinExistence type="predicted"/>